<feature type="chain" id="PRO_5047187491" evidence="6">
    <location>
        <begin position="23"/>
        <end position="558"/>
    </location>
</feature>
<comment type="caution">
    <text evidence="9">The sequence shown here is derived from an EMBL/GenBank/DDBJ whole genome shotgun (WGS) entry which is preliminary data.</text>
</comment>
<dbReference type="InterPro" id="IPR012944">
    <property type="entry name" value="SusD_RagB_dom"/>
</dbReference>
<feature type="domain" description="SusD-like N-terminal" evidence="8">
    <location>
        <begin position="97"/>
        <end position="228"/>
    </location>
</feature>
<evidence type="ECO:0000256" key="2">
    <source>
        <dbReference type="ARBA" id="ARBA00006275"/>
    </source>
</evidence>
<name>A0ABW4VFE0_9BACT</name>
<keyword evidence="3 6" id="KW-0732">Signal</keyword>
<gene>
    <name evidence="9" type="ORF">ACFSKL_01340</name>
</gene>
<evidence type="ECO:0000256" key="5">
    <source>
        <dbReference type="ARBA" id="ARBA00023237"/>
    </source>
</evidence>
<dbReference type="RefSeq" id="WP_376882722.1">
    <property type="nucleotide sequence ID" value="NZ_JBHUHR010000002.1"/>
</dbReference>
<evidence type="ECO:0000256" key="4">
    <source>
        <dbReference type="ARBA" id="ARBA00023136"/>
    </source>
</evidence>
<comment type="similarity">
    <text evidence="2">Belongs to the SusD family.</text>
</comment>
<dbReference type="Proteomes" id="UP001597361">
    <property type="component" value="Unassembled WGS sequence"/>
</dbReference>
<dbReference type="Pfam" id="PF14322">
    <property type="entry name" value="SusD-like_3"/>
    <property type="match status" value="1"/>
</dbReference>
<protein>
    <submittedName>
        <fullName evidence="9">RagB/SusD family nutrient uptake outer membrane protein</fullName>
    </submittedName>
</protein>
<keyword evidence="4" id="KW-0472">Membrane</keyword>
<sequence>MKKLLNYIGILCVLVIANTACSDSFLDENVLDRYAPESLNDRRGVNAATIGLHRQFISMLTNDQDQTLQGIWHVGTDILWAPSGRSNGDARPYFSYSQMNSLDPASRKIWSALYRMINNANILIYNAENNNPAGMTDAEKDAFNAEARFFRAHAYNMLATLYGDVPLLTEPLTAPKTDFVRTPINEVNAVIEQDLLFATEFLPNAGAASYESRINKMMAHQLLAEVYLRLDKPAEAEAQASAIINSGRYSLVNQRYGVNASEPGDPFSDMFIVGNQRRSQGNTEGIWVAELENPADVANGGFGAPQQRRVWVGGYYDIPGMEPTDSLGGRGIARVRLNNWVLYGLYDDGDMRNSEYNIKRKLYFNNSGSAYDNIRGQEVPYGVSSEFTLANGTDVIRIFPADTIWRMAPYSMKWRQYDSRDPFGYAMWKDFIVMRLGETYLLRAEARLLKGDLAGAANDINMLRQRANAPLVTAADITLDFILDERARELLAEENRRMTLVRTGTLVERAKRLTGTAPLANGEIETTDGLQNFHMKMPIPQSEIDLNKDAELKQNDGY</sequence>
<evidence type="ECO:0000313" key="9">
    <source>
        <dbReference type="EMBL" id="MFD2033409.1"/>
    </source>
</evidence>
<evidence type="ECO:0000313" key="10">
    <source>
        <dbReference type="Proteomes" id="UP001597361"/>
    </source>
</evidence>
<keyword evidence="10" id="KW-1185">Reference proteome</keyword>
<evidence type="ECO:0000259" key="7">
    <source>
        <dbReference type="Pfam" id="PF07980"/>
    </source>
</evidence>
<dbReference type="InterPro" id="IPR011990">
    <property type="entry name" value="TPR-like_helical_dom_sf"/>
</dbReference>
<dbReference type="InterPro" id="IPR033985">
    <property type="entry name" value="SusD-like_N"/>
</dbReference>
<dbReference type="EMBL" id="JBHUHR010000002">
    <property type="protein sequence ID" value="MFD2033409.1"/>
    <property type="molecule type" value="Genomic_DNA"/>
</dbReference>
<evidence type="ECO:0000256" key="1">
    <source>
        <dbReference type="ARBA" id="ARBA00004442"/>
    </source>
</evidence>
<evidence type="ECO:0000256" key="3">
    <source>
        <dbReference type="ARBA" id="ARBA00022729"/>
    </source>
</evidence>
<proteinExistence type="inferred from homology"/>
<dbReference type="Gene3D" id="1.25.40.390">
    <property type="match status" value="1"/>
</dbReference>
<dbReference type="SUPFAM" id="SSF48452">
    <property type="entry name" value="TPR-like"/>
    <property type="match status" value="1"/>
</dbReference>
<reference evidence="10" key="1">
    <citation type="journal article" date="2019" name="Int. J. Syst. Evol. Microbiol.">
        <title>The Global Catalogue of Microorganisms (GCM) 10K type strain sequencing project: providing services to taxonomists for standard genome sequencing and annotation.</title>
        <authorList>
            <consortium name="The Broad Institute Genomics Platform"/>
            <consortium name="The Broad Institute Genome Sequencing Center for Infectious Disease"/>
            <person name="Wu L."/>
            <person name="Ma J."/>
        </authorList>
    </citation>
    <scope>NUCLEOTIDE SEQUENCE [LARGE SCALE GENOMIC DNA]</scope>
    <source>
        <strain evidence="10">CGMCC 1.15180</strain>
    </source>
</reference>
<feature type="domain" description="RagB/SusD" evidence="7">
    <location>
        <begin position="412"/>
        <end position="558"/>
    </location>
</feature>
<evidence type="ECO:0000259" key="8">
    <source>
        <dbReference type="Pfam" id="PF14322"/>
    </source>
</evidence>
<dbReference type="Pfam" id="PF07980">
    <property type="entry name" value="SusD_RagB"/>
    <property type="match status" value="1"/>
</dbReference>
<comment type="subcellular location">
    <subcellularLocation>
        <location evidence="1">Cell outer membrane</location>
    </subcellularLocation>
</comment>
<keyword evidence="5" id="KW-0998">Cell outer membrane</keyword>
<organism evidence="9 10">
    <name type="scientific">Belliella marina</name>
    <dbReference type="NCBI Taxonomy" id="1644146"/>
    <lineage>
        <taxon>Bacteria</taxon>
        <taxon>Pseudomonadati</taxon>
        <taxon>Bacteroidota</taxon>
        <taxon>Cytophagia</taxon>
        <taxon>Cytophagales</taxon>
        <taxon>Cyclobacteriaceae</taxon>
        <taxon>Belliella</taxon>
    </lineage>
</organism>
<accession>A0ABW4VFE0</accession>
<feature type="signal peptide" evidence="6">
    <location>
        <begin position="1"/>
        <end position="22"/>
    </location>
</feature>
<evidence type="ECO:0000256" key="6">
    <source>
        <dbReference type="SAM" id="SignalP"/>
    </source>
</evidence>